<dbReference type="HOGENOM" id="CLU_764785_0_0_0"/>
<dbReference type="KEGG" id="rba:RB8411"/>
<dbReference type="CDD" id="cd00093">
    <property type="entry name" value="HTH_XRE"/>
    <property type="match status" value="1"/>
</dbReference>
<dbReference type="PATRIC" id="fig|243090.15.peg.4052"/>
<evidence type="ECO:0000259" key="1">
    <source>
        <dbReference type="PROSITE" id="PS50943"/>
    </source>
</evidence>
<dbReference type="SMART" id="SM00530">
    <property type="entry name" value="HTH_XRE"/>
    <property type="match status" value="1"/>
</dbReference>
<dbReference type="PROSITE" id="PS50943">
    <property type="entry name" value="HTH_CROC1"/>
    <property type="match status" value="1"/>
</dbReference>
<dbReference type="InParanoid" id="Q7UFQ4"/>
<evidence type="ECO:0000313" key="2">
    <source>
        <dbReference type="EMBL" id="CAD78628.1"/>
    </source>
</evidence>
<dbReference type="EMBL" id="BX294147">
    <property type="protein sequence ID" value="CAD78628.1"/>
    <property type="molecule type" value="Genomic_DNA"/>
</dbReference>
<name>Q7UFQ4_RHOBA</name>
<evidence type="ECO:0000313" key="3">
    <source>
        <dbReference type="Proteomes" id="UP000001025"/>
    </source>
</evidence>
<accession>Q7UFQ4</accession>
<proteinExistence type="predicted"/>
<dbReference type="STRING" id="243090.RB8411"/>
<dbReference type="AlphaFoldDB" id="Q7UFQ4"/>
<sequence length="362" mass="41173">MAQTASFLTRKIGFGMAQANAQLKQARQSLGLSQLQLAMRAGVSSRTVQFAESGQNVSIGTMRRIAGALGMQADQLVRIDPGTGQDGFAELPWSVADKFRSNRGFDEGSMCRNEADVIEVVRQLRENFSVQIQKWGTSHDQQQALQKNSAIDEVYFRYEQRYVDLWRRNPECIRLDRFEDTVGGVSIVLPLTAESFHAFRDGKLAWLDISADDLADQSQYLLLDSVTEFTKQCRRPWYQVTKSLSLITFNQVASLAQSPNQSDFEMVSFSASPLNERRLGTIGFIPEPTKEPEFSYPIYWFGEDPRILAKEEYSNWATFKHFAMLIKSVDKAGLRRRMIRNLLSMVKRLQRPAERSISRQAA</sequence>
<gene>
    <name evidence="2" type="ordered locus">RB8411</name>
</gene>
<dbReference type="eggNOG" id="COG1396">
    <property type="taxonomic scope" value="Bacteria"/>
</dbReference>
<protein>
    <submittedName>
        <fullName evidence="2">Similar to transcription regulator</fullName>
    </submittedName>
</protein>
<dbReference type="InterPro" id="IPR001387">
    <property type="entry name" value="Cro/C1-type_HTH"/>
</dbReference>
<dbReference type="InterPro" id="IPR010982">
    <property type="entry name" value="Lambda_DNA-bd_dom_sf"/>
</dbReference>
<dbReference type="SUPFAM" id="SSF47413">
    <property type="entry name" value="lambda repressor-like DNA-binding domains"/>
    <property type="match status" value="1"/>
</dbReference>
<dbReference type="Pfam" id="PF01381">
    <property type="entry name" value="HTH_3"/>
    <property type="match status" value="1"/>
</dbReference>
<organism evidence="2 3">
    <name type="scientific">Rhodopirellula baltica (strain DSM 10527 / NCIMB 13988 / SH1)</name>
    <dbReference type="NCBI Taxonomy" id="243090"/>
    <lineage>
        <taxon>Bacteria</taxon>
        <taxon>Pseudomonadati</taxon>
        <taxon>Planctomycetota</taxon>
        <taxon>Planctomycetia</taxon>
        <taxon>Pirellulales</taxon>
        <taxon>Pirellulaceae</taxon>
        <taxon>Rhodopirellula</taxon>
    </lineage>
</organism>
<keyword evidence="3" id="KW-1185">Reference proteome</keyword>
<dbReference type="EnsemblBacteria" id="CAD78628">
    <property type="protein sequence ID" value="CAD78628"/>
    <property type="gene ID" value="RB8411"/>
</dbReference>
<dbReference type="Gene3D" id="1.10.260.40">
    <property type="entry name" value="lambda repressor-like DNA-binding domains"/>
    <property type="match status" value="1"/>
</dbReference>
<dbReference type="Proteomes" id="UP000001025">
    <property type="component" value="Chromosome"/>
</dbReference>
<dbReference type="GO" id="GO:0003677">
    <property type="term" value="F:DNA binding"/>
    <property type="evidence" value="ECO:0007669"/>
    <property type="project" value="InterPro"/>
</dbReference>
<reference evidence="2 3" key="1">
    <citation type="journal article" date="2003" name="Proc. Natl. Acad. Sci. U.S.A.">
        <title>Complete genome sequence of the marine planctomycete Pirellula sp. strain 1.</title>
        <authorList>
            <person name="Gloeckner F.O."/>
            <person name="Kube M."/>
            <person name="Bauer M."/>
            <person name="Teeling H."/>
            <person name="Lombardot T."/>
            <person name="Ludwig W."/>
            <person name="Gade D."/>
            <person name="Beck A."/>
            <person name="Borzym K."/>
            <person name="Heitmann K."/>
            <person name="Rabus R."/>
            <person name="Schlesner H."/>
            <person name="Amann R."/>
            <person name="Reinhardt R."/>
        </authorList>
    </citation>
    <scope>NUCLEOTIDE SEQUENCE [LARGE SCALE GENOMIC DNA]</scope>
    <source>
        <strain evidence="3">DSM 10527 / NCIMB 13988 / SH1</strain>
    </source>
</reference>
<feature type="domain" description="HTH cro/C1-type" evidence="1">
    <location>
        <begin position="23"/>
        <end position="76"/>
    </location>
</feature>
<dbReference type="OrthoDB" id="244873at2"/>